<dbReference type="RefSeq" id="WP_001995665.1">
    <property type="nucleotide sequence ID" value="NZ_CP009638.1"/>
</dbReference>
<dbReference type="InterPro" id="IPR027417">
    <property type="entry name" value="P-loop_NTPase"/>
</dbReference>
<name>A0AAN0W4A9_BACCE</name>
<dbReference type="SUPFAM" id="SSF52540">
    <property type="entry name" value="P-loop containing nucleoside triphosphate hydrolases"/>
    <property type="match status" value="1"/>
</dbReference>
<geneLocation type="plasmid" evidence="2 3">
    <name>pBFI_4</name>
</geneLocation>
<dbReference type="EMBL" id="CP009638">
    <property type="protein sequence ID" value="AJI08604.1"/>
    <property type="molecule type" value="Genomic_DNA"/>
</dbReference>
<proteinExistence type="predicted"/>
<dbReference type="AlphaFoldDB" id="A0AAN0W4A9"/>
<feature type="domain" description="Schlafen group 3-like DNA/RNA helicase" evidence="1">
    <location>
        <begin position="208"/>
        <end position="394"/>
    </location>
</feature>
<sequence>MTQKTMNLLSLINAKKDLSPETFQKYLEKLRVSIKPAELDDITALVNGLKSITKMKKIFNCYYIGFTIKQIGKEFDLLRLGTNYHINIELKRKSTREKIQKQLIKNKYYLNSLGEDAYNFTYITSEDKLYFLNEDNSISESSFEFLNDKITHQDILEVEDINTLFDPTNYLVSPFNSTERFIENKYFLTQLQESIKEELFKLDSNNQKNLFAIEGAAGTGKTLLVYDIAKQYKDHGKEVAILHCGNLNNGHDTLNDNYSWSIYPVKGYKTIFSGQFDVIVIDEIQRIYKEQLEKIVKYAIKEQITCVFSFDPKQCLSISEINRNIPGYLDTIVDKKFVLTQKIRTNPEISTFIKNLFSRSNRTSQQKYDNIEIQYFSSIKEANSMIRSLKSRGWVTINYTVSQYNWSSLDNIMVRANENAHSVIGQEYDNVIAVIGETFTYDSNGKLVGDRSSYYHPTKMLFQILTRTRKKLCLIIVDNEVLLKECLKILG</sequence>
<evidence type="ECO:0000259" key="1">
    <source>
        <dbReference type="Pfam" id="PF09848"/>
    </source>
</evidence>
<dbReference type="Gene3D" id="3.40.50.300">
    <property type="entry name" value="P-loop containing nucleotide triphosphate hydrolases"/>
    <property type="match status" value="1"/>
</dbReference>
<dbReference type="CDD" id="cd00009">
    <property type="entry name" value="AAA"/>
    <property type="match status" value="1"/>
</dbReference>
<evidence type="ECO:0000313" key="2">
    <source>
        <dbReference type="EMBL" id="AJI08604.1"/>
    </source>
</evidence>
<keyword evidence="2" id="KW-0614">Plasmid</keyword>
<reference evidence="2 3" key="1">
    <citation type="journal article" date="2015" name="Genome Announc.">
        <title>Complete genome sequences for 35 biothreat assay-relevant bacillus species.</title>
        <authorList>
            <person name="Johnson S.L."/>
            <person name="Daligault H.E."/>
            <person name="Davenport K.W."/>
            <person name="Jaissle J."/>
            <person name="Frey K.G."/>
            <person name="Ladner J.T."/>
            <person name="Broomall S.M."/>
            <person name="Bishop-Lilly K.A."/>
            <person name="Bruce D.C."/>
            <person name="Gibbons H.S."/>
            <person name="Coyne S.R."/>
            <person name="Lo C.C."/>
            <person name="Meincke L."/>
            <person name="Munk A.C."/>
            <person name="Koroleva G.I."/>
            <person name="Rosenzweig C.N."/>
            <person name="Palacios G.F."/>
            <person name="Redden C.L."/>
            <person name="Minogue T.D."/>
            <person name="Chain P.S."/>
        </authorList>
    </citation>
    <scope>NUCLEOTIDE SEQUENCE [LARGE SCALE GENOMIC DNA]</scope>
    <source>
        <strain evidence="2 3">03BB108</strain>
    </source>
</reference>
<dbReference type="Pfam" id="PF09848">
    <property type="entry name" value="SLFN-g3_helicase"/>
    <property type="match status" value="1"/>
</dbReference>
<protein>
    <submittedName>
        <fullName evidence="2">AAA domain protein</fullName>
    </submittedName>
</protein>
<evidence type="ECO:0000313" key="3">
    <source>
        <dbReference type="Proteomes" id="UP000031861"/>
    </source>
</evidence>
<dbReference type="InterPro" id="IPR018647">
    <property type="entry name" value="SLFN_3-like_DNA/RNA_helicase"/>
</dbReference>
<accession>A0AAN0W4A9</accession>
<organism evidence="2 3">
    <name type="scientific">Bacillus cereus 03BB108</name>
    <dbReference type="NCBI Taxonomy" id="451709"/>
    <lineage>
        <taxon>Bacteria</taxon>
        <taxon>Bacillati</taxon>
        <taxon>Bacillota</taxon>
        <taxon>Bacilli</taxon>
        <taxon>Bacillales</taxon>
        <taxon>Bacillaceae</taxon>
        <taxon>Bacillus</taxon>
        <taxon>Bacillus cereus group</taxon>
    </lineage>
</organism>
<gene>
    <name evidence="2" type="ORF">AK40_6212</name>
</gene>
<dbReference type="Proteomes" id="UP000031861">
    <property type="component" value="Plasmid pBFI_4"/>
</dbReference>